<keyword evidence="2" id="KW-1185">Reference proteome</keyword>
<evidence type="ECO:0000313" key="1">
    <source>
        <dbReference type="EMBL" id="KAJ9122711.1"/>
    </source>
</evidence>
<proteinExistence type="predicted"/>
<organism evidence="1 2">
    <name type="scientific">Naganishia onofrii</name>
    <dbReference type="NCBI Taxonomy" id="1851511"/>
    <lineage>
        <taxon>Eukaryota</taxon>
        <taxon>Fungi</taxon>
        <taxon>Dikarya</taxon>
        <taxon>Basidiomycota</taxon>
        <taxon>Agaricomycotina</taxon>
        <taxon>Tremellomycetes</taxon>
        <taxon>Filobasidiales</taxon>
        <taxon>Filobasidiaceae</taxon>
        <taxon>Naganishia</taxon>
    </lineage>
</organism>
<name>A0ACC2XI40_9TREE</name>
<reference evidence="1" key="1">
    <citation type="submission" date="2023-04" db="EMBL/GenBank/DDBJ databases">
        <title>Draft Genome sequencing of Naganishia species isolated from polar environments using Oxford Nanopore Technology.</title>
        <authorList>
            <person name="Leo P."/>
            <person name="Venkateswaran K."/>
        </authorList>
    </citation>
    <scope>NUCLEOTIDE SEQUENCE</scope>
    <source>
        <strain evidence="1">DBVPG 5303</strain>
    </source>
</reference>
<accession>A0ACC2XI40</accession>
<sequence>MADQPTTTVEAVSALKRPYEEITEAATTQSSDDSVRKRQNLGAASDSVATSVPVSKADLVVENSNNVLKEQVPAAVTTTTRSLPVMDEEEMMAMLSAQESGLEAARAGPSLLPSHQGNTSSENKPTQRGTAGESSRKQQREKAKQRAKEKYDKSAERYKGKTVREWGSRNDENVAAGEGTSEGAKEVRMPKYKCAILLGFSGSGYNGMQIQNVASTAPDATLTATKTIEGILYDALVKAGAVSASNADDTKKVDLSRAARTDAGVSAAGNVVSLKMIVKPPGIETPEDLTRAINEHLPEDIRVWTWTRTLSGFNARTACDTRVYEYLLPSYALLPPRPGTHLHERMVENAQTEGGTYEEHEFWKGYDHEAALQDANKVEPVEGSTTQKSTEAPVAGEPEMTPAKRRTQAELAKKRAFRISEAEVERFRELMKVYLGTHNFHNYTLNKSFNDPSAKRYMIDIDVAPPVEHNGMEWLSVKIHGQSLDFSAPSQSLLMSDSASGKGPEQIHVPKAPALGLLLEQPRFKTYNDTAAFKAKQNNIPHNSPLEFETLKDEIFAFKLKHIYERLRSDEESAAHYHNWTTNLDNVQGSSLSYLNPQGVIPEEAMKKKKGNGPKNDKAGTLDGVESDDDGKTGKDVD</sequence>
<evidence type="ECO:0000313" key="2">
    <source>
        <dbReference type="Proteomes" id="UP001234202"/>
    </source>
</evidence>
<dbReference type="Proteomes" id="UP001234202">
    <property type="component" value="Unassembled WGS sequence"/>
</dbReference>
<comment type="caution">
    <text evidence="1">The sequence shown here is derived from an EMBL/GenBank/DDBJ whole genome shotgun (WGS) entry which is preliminary data.</text>
</comment>
<protein>
    <submittedName>
        <fullName evidence="1">Uncharacterized protein</fullName>
    </submittedName>
</protein>
<gene>
    <name evidence="1" type="ORF">QFC24_004140</name>
</gene>
<dbReference type="EMBL" id="JASBWV010000014">
    <property type="protein sequence ID" value="KAJ9122711.1"/>
    <property type="molecule type" value="Genomic_DNA"/>
</dbReference>